<feature type="domain" description="Carboxymuconolactone decarboxylase-like" evidence="1">
    <location>
        <begin position="57"/>
        <end position="139"/>
    </location>
</feature>
<dbReference type="Pfam" id="PF02627">
    <property type="entry name" value="CMD"/>
    <property type="match status" value="1"/>
</dbReference>
<keyword evidence="2" id="KW-0575">Peroxidase</keyword>
<reference evidence="2" key="1">
    <citation type="journal article" date="2021" name="PeerJ">
        <title>Extensive microbial diversity within the chicken gut microbiome revealed by metagenomics and culture.</title>
        <authorList>
            <person name="Gilroy R."/>
            <person name="Ravi A."/>
            <person name="Getino M."/>
            <person name="Pursley I."/>
            <person name="Horton D.L."/>
            <person name="Alikhan N.F."/>
            <person name="Baker D."/>
            <person name="Gharbi K."/>
            <person name="Hall N."/>
            <person name="Watson M."/>
            <person name="Adriaenssens E.M."/>
            <person name="Foster-Nyarko E."/>
            <person name="Jarju S."/>
            <person name="Secka A."/>
            <person name="Antonio M."/>
            <person name="Oren A."/>
            <person name="Chaudhuri R.R."/>
            <person name="La Ragione R."/>
            <person name="Hildebrand F."/>
            <person name="Pallen M.J."/>
        </authorList>
    </citation>
    <scope>NUCLEOTIDE SEQUENCE</scope>
    <source>
        <strain evidence="2">9264</strain>
    </source>
</reference>
<reference evidence="2" key="2">
    <citation type="submission" date="2021-04" db="EMBL/GenBank/DDBJ databases">
        <authorList>
            <person name="Gilroy R."/>
        </authorList>
    </citation>
    <scope>NUCLEOTIDE SEQUENCE</scope>
    <source>
        <strain evidence="2">9264</strain>
    </source>
</reference>
<dbReference type="GO" id="GO:0051920">
    <property type="term" value="F:peroxiredoxin activity"/>
    <property type="evidence" value="ECO:0007669"/>
    <property type="project" value="InterPro"/>
</dbReference>
<dbReference type="PANTHER" id="PTHR35446:SF2">
    <property type="entry name" value="CARBOXYMUCONOLACTONE DECARBOXYLASE-LIKE DOMAIN-CONTAINING PROTEIN"/>
    <property type="match status" value="1"/>
</dbReference>
<keyword evidence="2" id="KW-0560">Oxidoreductase</keyword>
<proteinExistence type="predicted"/>
<protein>
    <submittedName>
        <fullName evidence="2">Peroxidase-related enzyme</fullName>
    </submittedName>
</protein>
<accession>A0A9D2U7G4</accession>
<comment type="caution">
    <text evidence="2">The sequence shown here is derived from an EMBL/GenBank/DDBJ whole genome shotgun (WGS) entry which is preliminary data.</text>
</comment>
<evidence type="ECO:0000313" key="3">
    <source>
        <dbReference type="Proteomes" id="UP000823889"/>
    </source>
</evidence>
<organism evidence="2 3">
    <name type="scientific">Candidatus Paenalcaligenes intestinipullorum</name>
    <dbReference type="NCBI Taxonomy" id="2838718"/>
    <lineage>
        <taxon>Bacteria</taxon>
        <taxon>Pseudomonadati</taxon>
        <taxon>Pseudomonadota</taxon>
        <taxon>Betaproteobacteria</taxon>
        <taxon>Burkholderiales</taxon>
        <taxon>Alcaligenaceae</taxon>
        <taxon>Paenalcaligenes</taxon>
    </lineage>
</organism>
<dbReference type="NCBIfam" id="TIGR00778">
    <property type="entry name" value="ahpD_dom"/>
    <property type="match status" value="1"/>
</dbReference>
<name>A0A9D2U7G4_9BURK</name>
<dbReference type="InterPro" id="IPR010195">
    <property type="entry name" value="Uncharacterised_peroxidase-rel"/>
</dbReference>
<dbReference type="InterPro" id="IPR003779">
    <property type="entry name" value="CMD-like"/>
</dbReference>
<dbReference type="NCBIfam" id="TIGR01926">
    <property type="entry name" value="peroxid_rel"/>
    <property type="match status" value="1"/>
</dbReference>
<dbReference type="AlphaFoldDB" id="A0A9D2U7G4"/>
<gene>
    <name evidence="2" type="ORF">H9906_03245</name>
</gene>
<dbReference type="SUPFAM" id="SSF69118">
    <property type="entry name" value="AhpD-like"/>
    <property type="match status" value="1"/>
</dbReference>
<evidence type="ECO:0000313" key="2">
    <source>
        <dbReference type="EMBL" id="HJD44026.1"/>
    </source>
</evidence>
<dbReference type="Gene3D" id="1.20.1290.10">
    <property type="entry name" value="AhpD-like"/>
    <property type="match status" value="1"/>
</dbReference>
<dbReference type="EMBL" id="DWUQ01000063">
    <property type="protein sequence ID" value="HJD44026.1"/>
    <property type="molecule type" value="Genomic_DNA"/>
</dbReference>
<evidence type="ECO:0000259" key="1">
    <source>
        <dbReference type="Pfam" id="PF02627"/>
    </source>
</evidence>
<sequence length="195" mass="21797">MSKTIQINGFTNAPLSWKSWLDIVDVQHATPLQHQVLDSSHPQAKQQDYYRLLVHQPELLQQRSDAYNAIMYAPKGLARADRELGAMVVSVLNGCPYCVSVHAQRFEQHSKRTDTIEQVFAEPRTAGVDAREQAISAFATKLTEQPQHLTARDIQALVDVGLDQAEILDLLNSAAIFAWANRLMLNLGEPEPLKA</sequence>
<dbReference type="InterPro" id="IPR029032">
    <property type="entry name" value="AhpD-like"/>
</dbReference>
<dbReference type="InterPro" id="IPR004675">
    <property type="entry name" value="AhpD_core"/>
</dbReference>
<dbReference type="PANTHER" id="PTHR35446">
    <property type="entry name" value="SI:CH211-175M2.5"/>
    <property type="match status" value="1"/>
</dbReference>
<dbReference type="Proteomes" id="UP000823889">
    <property type="component" value="Unassembled WGS sequence"/>
</dbReference>